<dbReference type="SUPFAM" id="SSF57302">
    <property type="entry name" value="Snake toxin-like"/>
    <property type="match status" value="1"/>
</dbReference>
<protein>
    <recommendedName>
        <fullName evidence="4">ET module</fullName>
    </recommendedName>
</protein>
<dbReference type="InterPro" id="IPR045860">
    <property type="entry name" value="Snake_toxin-like_sf"/>
</dbReference>
<organism evidence="2 3">
    <name type="scientific">Necator americanus</name>
    <name type="common">Human hookworm</name>
    <dbReference type="NCBI Taxonomy" id="51031"/>
    <lineage>
        <taxon>Eukaryota</taxon>
        <taxon>Metazoa</taxon>
        <taxon>Ecdysozoa</taxon>
        <taxon>Nematoda</taxon>
        <taxon>Chromadorea</taxon>
        <taxon>Rhabditida</taxon>
        <taxon>Rhabditina</taxon>
        <taxon>Rhabditomorpha</taxon>
        <taxon>Strongyloidea</taxon>
        <taxon>Ancylostomatidae</taxon>
        <taxon>Bunostominae</taxon>
        <taxon>Necator</taxon>
    </lineage>
</organism>
<accession>A0ABR1DEC7</accession>
<name>A0ABR1DEC7_NECAM</name>
<evidence type="ECO:0000256" key="1">
    <source>
        <dbReference type="SAM" id="MobiDB-lite"/>
    </source>
</evidence>
<dbReference type="PANTHER" id="PTHR34721:SF10">
    <property type="entry name" value="ACTIVIN TYPES I AND II RECEPTOR DOMAIN-CONTAINING PROTEIN-RELATED"/>
    <property type="match status" value="1"/>
</dbReference>
<evidence type="ECO:0008006" key="4">
    <source>
        <dbReference type="Google" id="ProtNLM"/>
    </source>
</evidence>
<gene>
    <name evidence="2" type="primary">Necator_chrIV.g14748</name>
    <name evidence="2" type="ORF">RB195_001453</name>
</gene>
<feature type="region of interest" description="Disordered" evidence="1">
    <location>
        <begin position="116"/>
        <end position="151"/>
    </location>
</feature>
<evidence type="ECO:0000313" key="2">
    <source>
        <dbReference type="EMBL" id="KAK6748834.1"/>
    </source>
</evidence>
<comment type="caution">
    <text evidence="2">The sequence shown here is derived from an EMBL/GenBank/DDBJ whole genome shotgun (WGS) entry which is preliminary data.</text>
</comment>
<keyword evidence="3" id="KW-1185">Reference proteome</keyword>
<dbReference type="PANTHER" id="PTHR34721">
    <property type="entry name" value="PROTEIN CBG09734"/>
    <property type="match status" value="1"/>
</dbReference>
<dbReference type="Proteomes" id="UP001303046">
    <property type="component" value="Unassembled WGS sequence"/>
</dbReference>
<dbReference type="EMBL" id="JAVFWL010000004">
    <property type="protein sequence ID" value="KAK6748834.1"/>
    <property type="molecule type" value="Genomic_DNA"/>
</dbReference>
<reference evidence="2 3" key="1">
    <citation type="submission" date="2023-08" db="EMBL/GenBank/DDBJ databases">
        <title>A Necator americanus chromosomal reference genome.</title>
        <authorList>
            <person name="Ilik V."/>
            <person name="Petrzelkova K.J."/>
            <person name="Pardy F."/>
            <person name="Fuh T."/>
            <person name="Niatou-Singa F.S."/>
            <person name="Gouil Q."/>
            <person name="Baker L."/>
            <person name="Ritchie M.E."/>
            <person name="Jex A.R."/>
            <person name="Gazzola D."/>
            <person name="Li H."/>
            <person name="Toshio Fujiwara R."/>
            <person name="Zhan B."/>
            <person name="Aroian R.V."/>
            <person name="Pafco B."/>
            <person name="Schwarz E.M."/>
        </authorList>
    </citation>
    <scope>NUCLEOTIDE SEQUENCE [LARGE SCALE GENOMIC DNA]</scope>
    <source>
        <strain evidence="2 3">Aroian</strain>
        <tissue evidence="2">Whole animal</tissue>
    </source>
</reference>
<evidence type="ECO:0000313" key="3">
    <source>
        <dbReference type="Proteomes" id="UP001303046"/>
    </source>
</evidence>
<sequence>MTGRIYYQLPAGVFFLLIGLYSHGCALKCYVGSKGLSQNGKTVHSFLPNECEEEMTHCFESYSDDMTQITASCQSPNTEQRLLDVCKQGCRNHTDLNITICCCDSDLCNLPPEEKKSITDTSPDENETGSSDKQEVVEVEVNERNSTSNATELDEFSASLIDLLDHSKFLRLPHAV</sequence>
<proteinExistence type="predicted"/>